<organism evidence="5 6">
    <name type="scientific">Coraliomargarita akajimensis (strain DSM 45221 / IAM 15411 / JCM 23193 / KCTC 12865 / 04OKA010-24)</name>
    <dbReference type="NCBI Taxonomy" id="583355"/>
    <lineage>
        <taxon>Bacteria</taxon>
        <taxon>Pseudomonadati</taxon>
        <taxon>Verrucomicrobiota</taxon>
        <taxon>Opitutia</taxon>
        <taxon>Puniceicoccales</taxon>
        <taxon>Coraliomargaritaceae</taxon>
        <taxon>Coraliomargarita</taxon>
    </lineage>
</organism>
<dbReference type="InterPro" id="IPR050179">
    <property type="entry name" value="Trans_hexapeptide_repeat"/>
</dbReference>
<gene>
    <name evidence="5" type="ordered locus">Caka_2375</name>
</gene>
<dbReference type="AlphaFoldDB" id="D5EN01"/>
<dbReference type="STRING" id="583355.Caka_2375"/>
<feature type="site" description="Increases basicity of active site His" evidence="2">
    <location>
        <position position="140"/>
    </location>
</feature>
<dbReference type="Gene3D" id="3.40.50.20">
    <property type="match status" value="1"/>
</dbReference>
<evidence type="ECO:0000256" key="1">
    <source>
        <dbReference type="ARBA" id="ARBA00007274"/>
    </source>
</evidence>
<dbReference type="NCBIfam" id="TIGR03570">
    <property type="entry name" value="NeuD_NnaD"/>
    <property type="match status" value="1"/>
</dbReference>
<evidence type="ECO:0000313" key="5">
    <source>
        <dbReference type="EMBL" id="ADE55391.1"/>
    </source>
</evidence>
<evidence type="ECO:0000259" key="4">
    <source>
        <dbReference type="Pfam" id="PF17836"/>
    </source>
</evidence>
<dbReference type="Gene3D" id="2.160.10.10">
    <property type="entry name" value="Hexapeptide repeat proteins"/>
    <property type="match status" value="1"/>
</dbReference>
<name>D5EN01_CORAD</name>
<dbReference type="HOGENOM" id="CLU_081811_1_2_0"/>
<dbReference type="InterPro" id="IPR020019">
    <property type="entry name" value="AcTrfase_PglD-like"/>
</dbReference>
<dbReference type="PANTHER" id="PTHR43300:SF7">
    <property type="entry name" value="UDP-N-ACETYLBACILLOSAMINE N-ACETYLTRANSFERASE"/>
    <property type="match status" value="1"/>
</dbReference>
<accession>D5EN01</accession>
<dbReference type="InterPro" id="IPR011004">
    <property type="entry name" value="Trimer_LpxA-like_sf"/>
</dbReference>
<dbReference type="Proteomes" id="UP000000925">
    <property type="component" value="Chromosome"/>
</dbReference>
<evidence type="ECO:0000256" key="3">
    <source>
        <dbReference type="PIRSR" id="PIRSR620019-2"/>
    </source>
</evidence>
<keyword evidence="5" id="KW-0012">Acyltransferase</keyword>
<feature type="domain" description="PglD N-terminal" evidence="4">
    <location>
        <begin position="3"/>
        <end position="84"/>
    </location>
</feature>
<dbReference type="PANTHER" id="PTHR43300">
    <property type="entry name" value="ACETYLTRANSFERASE"/>
    <property type="match status" value="1"/>
</dbReference>
<dbReference type="SUPFAM" id="SSF51161">
    <property type="entry name" value="Trimeric LpxA-like enzymes"/>
    <property type="match status" value="1"/>
</dbReference>
<protein>
    <submittedName>
        <fullName evidence="5">Sugar O-acyltransferase, sialic acid O-acetyltransferase NeuD family</fullName>
    </submittedName>
</protein>
<evidence type="ECO:0000256" key="2">
    <source>
        <dbReference type="PIRSR" id="PIRSR620019-1"/>
    </source>
</evidence>
<dbReference type="OrthoDB" id="9801456at2"/>
<reference evidence="5 6" key="1">
    <citation type="journal article" date="2010" name="Stand. Genomic Sci.">
        <title>Complete genome sequence of Coraliomargarita akajimensis type strain (04OKA010-24).</title>
        <authorList>
            <person name="Mavromatis K."/>
            <person name="Abt B."/>
            <person name="Brambilla E."/>
            <person name="Lapidus A."/>
            <person name="Copeland A."/>
            <person name="Deshpande S."/>
            <person name="Nolan M."/>
            <person name="Lucas S."/>
            <person name="Tice H."/>
            <person name="Cheng J.F."/>
            <person name="Han C."/>
            <person name="Detter J.C."/>
            <person name="Woyke T."/>
            <person name="Goodwin L."/>
            <person name="Pitluck S."/>
            <person name="Held B."/>
            <person name="Brettin T."/>
            <person name="Tapia R."/>
            <person name="Ivanova N."/>
            <person name="Mikhailova N."/>
            <person name="Pati A."/>
            <person name="Liolios K."/>
            <person name="Chen A."/>
            <person name="Palaniappan K."/>
            <person name="Land M."/>
            <person name="Hauser L."/>
            <person name="Chang Y.J."/>
            <person name="Jeffries C.D."/>
            <person name="Rohde M."/>
            <person name="Goker M."/>
            <person name="Bristow J."/>
            <person name="Eisen J.A."/>
            <person name="Markowitz V."/>
            <person name="Hugenholtz P."/>
            <person name="Klenk H.P."/>
            <person name="Kyrpides N.C."/>
        </authorList>
    </citation>
    <scope>NUCLEOTIDE SEQUENCE [LARGE SCALE GENOMIC DNA]</scope>
    <source>
        <strain evidence="6">DSM 45221 / IAM 15411 / JCM 23193 / KCTC 12865</strain>
    </source>
</reference>
<feature type="binding site" evidence="3">
    <location>
        <position position="72"/>
    </location>
    <ligand>
        <name>substrate</name>
    </ligand>
</feature>
<comment type="similarity">
    <text evidence="1">Belongs to the transferase hexapeptide repeat family.</text>
</comment>
<dbReference type="EMBL" id="CP001998">
    <property type="protein sequence ID" value="ADE55391.1"/>
    <property type="molecule type" value="Genomic_DNA"/>
</dbReference>
<proteinExistence type="inferred from homology"/>
<dbReference type="Pfam" id="PF17836">
    <property type="entry name" value="PglD_N"/>
    <property type="match status" value="1"/>
</dbReference>
<dbReference type="GO" id="GO:0016746">
    <property type="term" value="F:acyltransferase activity"/>
    <property type="evidence" value="ECO:0007669"/>
    <property type="project" value="UniProtKB-KW"/>
</dbReference>
<dbReference type="CDD" id="cd03360">
    <property type="entry name" value="LbH_AT_putative"/>
    <property type="match status" value="1"/>
</dbReference>
<dbReference type="KEGG" id="caa:Caka_2375"/>
<feature type="active site" description="Proton acceptor" evidence="2">
    <location>
        <position position="139"/>
    </location>
</feature>
<evidence type="ECO:0000313" key="6">
    <source>
        <dbReference type="Proteomes" id="UP000000925"/>
    </source>
</evidence>
<dbReference type="InterPro" id="IPR041561">
    <property type="entry name" value="PglD_N"/>
</dbReference>
<keyword evidence="6" id="KW-1185">Reference proteome</keyword>
<keyword evidence="5" id="KW-0808">Transferase</keyword>
<dbReference type="eggNOG" id="COG0110">
    <property type="taxonomic scope" value="Bacteria"/>
</dbReference>
<sequence>MKRLLIVGAGGFGRELAGWVRMHPGDGVEWSLAGFLDDDAHALDAFNSDLGVIASIADYQPQENEYLLCGIGSPQVKRSLCTQLMERGARFMSYLHPTVIVGERVRIGEGVICCPRVTLTCDITLGDFAAINCHSSVGHDVQIGAWSTLSGHCDVTGGVCLEEEAFLGSGARILPGKRIAAASKVGAGAVVVRSTKAGETVFGNPACRIG</sequence>
<dbReference type="RefSeq" id="WP_013044113.1">
    <property type="nucleotide sequence ID" value="NC_014008.1"/>
</dbReference>